<feature type="region of interest" description="Disordered" evidence="1">
    <location>
        <begin position="1"/>
        <end position="133"/>
    </location>
</feature>
<dbReference type="RefSeq" id="XP_049122848.1">
    <property type="nucleotide sequence ID" value="XM_049266891.1"/>
</dbReference>
<proteinExistence type="predicted"/>
<gene>
    <name evidence="2" type="ORF">ColSpa_00679</name>
</gene>
<feature type="compositionally biased region" description="Low complexity" evidence="1">
    <location>
        <begin position="24"/>
        <end position="44"/>
    </location>
</feature>
<comment type="caution">
    <text evidence="2">The sequence shown here is derived from an EMBL/GenBank/DDBJ whole genome shotgun (WGS) entry which is preliminary data.</text>
</comment>
<feature type="compositionally biased region" description="Polar residues" evidence="1">
    <location>
        <begin position="50"/>
        <end position="63"/>
    </location>
</feature>
<evidence type="ECO:0000256" key="1">
    <source>
        <dbReference type="SAM" id="MobiDB-lite"/>
    </source>
</evidence>
<evidence type="ECO:0000313" key="3">
    <source>
        <dbReference type="Proteomes" id="UP001055115"/>
    </source>
</evidence>
<sequence length="133" mass="13806">MAKQSFKQASSFKPKSQNSRPFTQQDPSGQSPSSSAAHGTSSSTVPVDRSWQNQSLDRSQTAPGGSGSYGVGRWLTEPSWQEPFNTIAEVPAAGSAAGPGGGRQGSGASATHATSRTQHRWTLEAGGKACERA</sequence>
<dbReference type="EMBL" id="BQXU01000001">
    <property type="protein sequence ID" value="GKT40498.1"/>
    <property type="molecule type" value="Genomic_DNA"/>
</dbReference>
<feature type="compositionally biased region" description="Polar residues" evidence="1">
    <location>
        <begin position="1"/>
        <end position="23"/>
    </location>
</feature>
<dbReference type="GeneID" id="73321481"/>
<reference evidence="2 3" key="1">
    <citation type="submission" date="2022-03" db="EMBL/GenBank/DDBJ databases">
        <title>Genome data of Colletotrichum spp.</title>
        <authorList>
            <person name="Utami Y.D."/>
            <person name="Hiruma K."/>
        </authorList>
    </citation>
    <scope>NUCLEOTIDE SEQUENCE [LARGE SCALE GENOMIC DNA]</scope>
    <source>
        <strain evidence="2 3">MAFF 239500</strain>
    </source>
</reference>
<protein>
    <submittedName>
        <fullName evidence="2">Uncharacterized protein</fullName>
    </submittedName>
</protein>
<name>A0AA37L212_9PEZI</name>
<dbReference type="Proteomes" id="UP001055115">
    <property type="component" value="Unassembled WGS sequence"/>
</dbReference>
<dbReference type="AlphaFoldDB" id="A0AA37L212"/>
<organism evidence="2 3">
    <name type="scientific">Colletotrichum spaethianum</name>
    <dbReference type="NCBI Taxonomy" id="700344"/>
    <lineage>
        <taxon>Eukaryota</taxon>
        <taxon>Fungi</taxon>
        <taxon>Dikarya</taxon>
        <taxon>Ascomycota</taxon>
        <taxon>Pezizomycotina</taxon>
        <taxon>Sordariomycetes</taxon>
        <taxon>Hypocreomycetidae</taxon>
        <taxon>Glomerellales</taxon>
        <taxon>Glomerellaceae</taxon>
        <taxon>Colletotrichum</taxon>
        <taxon>Colletotrichum spaethianum species complex</taxon>
    </lineage>
</organism>
<evidence type="ECO:0000313" key="2">
    <source>
        <dbReference type="EMBL" id="GKT40498.1"/>
    </source>
</evidence>
<accession>A0AA37L212</accession>
<keyword evidence="3" id="KW-1185">Reference proteome</keyword>